<dbReference type="RefSeq" id="WP_379960776.1">
    <property type="nucleotide sequence ID" value="NZ_JAUYVI010000008.1"/>
</dbReference>
<reference evidence="3" key="1">
    <citation type="submission" date="2023-08" db="EMBL/GenBank/DDBJ databases">
        <title>Rhodospirillaceae gen. nov., a novel taxon isolated from the Yangtze River Yuezi River estuary sludge.</title>
        <authorList>
            <person name="Ruan L."/>
        </authorList>
    </citation>
    <scope>NUCLEOTIDE SEQUENCE [LARGE SCALE GENOMIC DNA]</scope>
    <source>
        <strain evidence="3">R-7</strain>
    </source>
</reference>
<protein>
    <submittedName>
        <fullName evidence="2">Uncharacterized protein</fullName>
    </submittedName>
</protein>
<feature type="compositionally biased region" description="Pro residues" evidence="1">
    <location>
        <begin position="83"/>
        <end position="102"/>
    </location>
</feature>
<gene>
    <name evidence="2" type="ORF">Q8A70_24755</name>
</gene>
<sequence>MRVSRSHGRLLSLAGAVVGILTLPIAASAQAKIYPPGTDCANQPTIAERLLCGRQEFRRQSGTAIETPDQTPPAALDEDRPFPDQPVPPPASLSPAPEPQPLPRSASPNQ</sequence>
<organism evidence="2 3">
    <name type="scientific">Dongia sedimenti</name>
    <dbReference type="NCBI Taxonomy" id="3064282"/>
    <lineage>
        <taxon>Bacteria</taxon>
        <taxon>Pseudomonadati</taxon>
        <taxon>Pseudomonadota</taxon>
        <taxon>Alphaproteobacteria</taxon>
        <taxon>Rhodospirillales</taxon>
        <taxon>Dongiaceae</taxon>
        <taxon>Dongia</taxon>
    </lineage>
</organism>
<feature type="region of interest" description="Disordered" evidence="1">
    <location>
        <begin position="58"/>
        <end position="110"/>
    </location>
</feature>
<dbReference type="Proteomes" id="UP001230156">
    <property type="component" value="Unassembled WGS sequence"/>
</dbReference>
<proteinExistence type="predicted"/>
<evidence type="ECO:0000256" key="1">
    <source>
        <dbReference type="SAM" id="MobiDB-lite"/>
    </source>
</evidence>
<comment type="caution">
    <text evidence="2">The sequence shown here is derived from an EMBL/GenBank/DDBJ whole genome shotgun (WGS) entry which is preliminary data.</text>
</comment>
<accession>A0ABU0YT82</accession>
<name>A0ABU0YT82_9PROT</name>
<keyword evidence="3" id="KW-1185">Reference proteome</keyword>
<evidence type="ECO:0000313" key="3">
    <source>
        <dbReference type="Proteomes" id="UP001230156"/>
    </source>
</evidence>
<dbReference type="EMBL" id="JAUYVI010000008">
    <property type="protein sequence ID" value="MDQ7250921.1"/>
    <property type="molecule type" value="Genomic_DNA"/>
</dbReference>
<evidence type="ECO:0000313" key="2">
    <source>
        <dbReference type="EMBL" id="MDQ7250921.1"/>
    </source>
</evidence>